<dbReference type="PANTHER" id="PTHR45527">
    <property type="entry name" value="NONRIBOSOMAL PEPTIDE SYNTHETASE"/>
    <property type="match status" value="1"/>
</dbReference>
<evidence type="ECO:0000313" key="2">
    <source>
        <dbReference type="EMBL" id="MFD0904526.1"/>
    </source>
</evidence>
<dbReference type="PANTHER" id="PTHR45527:SF1">
    <property type="entry name" value="FATTY ACID SYNTHASE"/>
    <property type="match status" value="1"/>
</dbReference>
<dbReference type="EMBL" id="JBHTJA010000088">
    <property type="protein sequence ID" value="MFD0904526.1"/>
    <property type="molecule type" value="Genomic_DNA"/>
</dbReference>
<evidence type="ECO:0000313" key="3">
    <source>
        <dbReference type="Proteomes" id="UP001596972"/>
    </source>
</evidence>
<dbReference type="RefSeq" id="WP_378304470.1">
    <property type="nucleotide sequence ID" value="NZ_JBHTJA010000088.1"/>
</dbReference>
<organism evidence="2 3">
    <name type="scientific">Actinomadura sediminis</name>
    <dbReference type="NCBI Taxonomy" id="1038904"/>
    <lineage>
        <taxon>Bacteria</taxon>
        <taxon>Bacillati</taxon>
        <taxon>Actinomycetota</taxon>
        <taxon>Actinomycetes</taxon>
        <taxon>Streptosporangiales</taxon>
        <taxon>Thermomonosporaceae</taxon>
        <taxon>Actinomadura</taxon>
    </lineage>
</organism>
<dbReference type="Pfam" id="PF00668">
    <property type="entry name" value="Condensation"/>
    <property type="match status" value="1"/>
</dbReference>
<sequence>MTIRAPLSCNQEFLCLFDKNDGGGPFGPRYTLAEGWRLRGRPDPDVLREALTDLAGRHEALRTSVSRAEEDRHQLVHPVTPPALDVRDLSDTDPADRERRAQELVGEVEAVPLDVDRMPLLHAVLGRFSDDDAVLVVNTHHVATDGWSMQLIIRDLAELYAARVERRRPRLPDVHQYREFADWERASLTEDALAGPREYWRAKLRGAEILALPADRTRPEGEPMVAAVHRFVVDPETSAATLRYAAEMRSSPFMVLMAAYYVALNRLTGLTDLVVPTITSNRGQPRFQETIGSFFNFLPLRTDLAGCATFRDVTRRTRTTCLDAYANDIPFSHIAGDTPELMRQFADADRAVFGCQVSQFPAVLDETEHGGLRIGRVRRTLPQDVSSHIPDGALWDLEVEPGGDIVGSLKFNSRVFDRATIEERADLLQRVLRSAVADPHAPLPGL</sequence>
<evidence type="ECO:0000259" key="1">
    <source>
        <dbReference type="Pfam" id="PF00668"/>
    </source>
</evidence>
<proteinExistence type="predicted"/>
<dbReference type="InterPro" id="IPR001242">
    <property type="entry name" value="Condensation_dom"/>
</dbReference>
<keyword evidence="3" id="KW-1185">Reference proteome</keyword>
<comment type="caution">
    <text evidence="2">The sequence shown here is derived from an EMBL/GenBank/DDBJ whole genome shotgun (WGS) entry which is preliminary data.</text>
</comment>
<name>A0ABW3EWB6_9ACTN</name>
<reference evidence="3" key="1">
    <citation type="journal article" date="2019" name="Int. J. Syst. Evol. Microbiol.">
        <title>The Global Catalogue of Microorganisms (GCM) 10K type strain sequencing project: providing services to taxonomists for standard genome sequencing and annotation.</title>
        <authorList>
            <consortium name="The Broad Institute Genomics Platform"/>
            <consortium name="The Broad Institute Genome Sequencing Center for Infectious Disease"/>
            <person name="Wu L."/>
            <person name="Ma J."/>
        </authorList>
    </citation>
    <scope>NUCLEOTIDE SEQUENCE [LARGE SCALE GENOMIC DNA]</scope>
    <source>
        <strain evidence="3">JCM 31202</strain>
    </source>
</reference>
<dbReference type="Gene3D" id="3.30.559.10">
    <property type="entry name" value="Chloramphenicol acetyltransferase-like domain"/>
    <property type="match status" value="1"/>
</dbReference>
<protein>
    <submittedName>
        <fullName evidence="2">Condensation domain-containing protein</fullName>
    </submittedName>
</protein>
<gene>
    <name evidence="2" type="ORF">ACFQ11_29370</name>
</gene>
<dbReference type="Proteomes" id="UP001596972">
    <property type="component" value="Unassembled WGS sequence"/>
</dbReference>
<accession>A0ABW3EWB6</accession>
<dbReference type="Gene3D" id="3.30.559.30">
    <property type="entry name" value="Nonribosomal peptide synthetase, condensation domain"/>
    <property type="match status" value="1"/>
</dbReference>
<feature type="domain" description="Condensation" evidence="1">
    <location>
        <begin position="30"/>
        <end position="443"/>
    </location>
</feature>
<dbReference type="SUPFAM" id="SSF52777">
    <property type="entry name" value="CoA-dependent acyltransferases"/>
    <property type="match status" value="2"/>
</dbReference>
<dbReference type="InterPro" id="IPR023213">
    <property type="entry name" value="CAT-like_dom_sf"/>
</dbReference>